<feature type="transmembrane region" description="Helical" evidence="6">
    <location>
        <begin position="206"/>
        <end position="228"/>
    </location>
</feature>
<keyword evidence="4 6" id="KW-1133">Transmembrane helix</keyword>
<feature type="transmembrane region" description="Helical" evidence="6">
    <location>
        <begin position="130"/>
        <end position="152"/>
    </location>
</feature>
<feature type="transmembrane region" description="Helical" evidence="6">
    <location>
        <begin position="21"/>
        <end position="50"/>
    </location>
</feature>
<evidence type="ECO:0000313" key="7">
    <source>
        <dbReference type="EMBL" id="MBM7615068.1"/>
    </source>
</evidence>
<keyword evidence="5 6" id="KW-0472">Membrane</keyword>
<evidence type="ECO:0000256" key="5">
    <source>
        <dbReference type="ARBA" id="ARBA00023136"/>
    </source>
</evidence>
<dbReference type="PANTHER" id="PTHR30213">
    <property type="entry name" value="INNER MEMBRANE PROTEIN YHJD"/>
    <property type="match status" value="1"/>
</dbReference>
<comment type="caution">
    <text evidence="7">The sequence shown here is derived from an EMBL/GenBank/DDBJ whole genome shotgun (WGS) entry which is preliminary data.</text>
</comment>
<proteinExistence type="predicted"/>
<organism evidence="7 8">
    <name type="scientific">Alkaliphilus hydrothermalis</name>
    <dbReference type="NCBI Taxonomy" id="1482730"/>
    <lineage>
        <taxon>Bacteria</taxon>
        <taxon>Bacillati</taxon>
        <taxon>Bacillota</taxon>
        <taxon>Clostridia</taxon>
        <taxon>Peptostreptococcales</taxon>
        <taxon>Natronincolaceae</taxon>
        <taxon>Alkaliphilus</taxon>
    </lineage>
</organism>
<gene>
    <name evidence="7" type="ORF">JOC73_001630</name>
</gene>
<dbReference type="PIRSF" id="PIRSF035875">
    <property type="entry name" value="RNase_BN"/>
    <property type="match status" value="1"/>
</dbReference>
<evidence type="ECO:0000256" key="3">
    <source>
        <dbReference type="ARBA" id="ARBA00022692"/>
    </source>
</evidence>
<evidence type="ECO:0000256" key="4">
    <source>
        <dbReference type="ARBA" id="ARBA00022989"/>
    </source>
</evidence>
<evidence type="ECO:0000313" key="8">
    <source>
        <dbReference type="Proteomes" id="UP001314796"/>
    </source>
</evidence>
<sequence length="276" mass="31861">MSRKSWKEFLKLLYTRFKDDEITALSAQLTFYLILAFFPFLIALITIITYTPLVTEESLYTLSDLLPLETYYMVMDVVLEVVYERSLTLLSFGMIGALWAASNGVAAVLRGINKSYDQKETRPFWILRGLALLFTFGLVVVILSALVLLVLGKTWITYGFESLGFSEYFIRIWQWIRYGISFAIMWLTFTALYRYAPNKRIQFKDVIAGSTFAIIGWLGISFLFAYYFNHFGNFSYMYGSIGGVFLLLIWLYISSIIVLLGAEINAILYDNKEKFD</sequence>
<dbReference type="PANTHER" id="PTHR30213:SF0">
    <property type="entry name" value="UPF0761 MEMBRANE PROTEIN YIHY"/>
    <property type="match status" value="1"/>
</dbReference>
<comment type="subcellular location">
    <subcellularLocation>
        <location evidence="1">Cell membrane</location>
        <topology evidence="1">Multi-pass membrane protein</topology>
    </subcellularLocation>
</comment>
<feature type="transmembrane region" description="Helical" evidence="6">
    <location>
        <begin position="240"/>
        <end position="262"/>
    </location>
</feature>
<dbReference type="Pfam" id="PF03631">
    <property type="entry name" value="Virul_fac_BrkB"/>
    <property type="match status" value="1"/>
</dbReference>
<keyword evidence="2" id="KW-1003">Cell membrane</keyword>
<accession>A0ABS2NQ30</accession>
<dbReference type="EMBL" id="JAFBEE010000009">
    <property type="protein sequence ID" value="MBM7615068.1"/>
    <property type="molecule type" value="Genomic_DNA"/>
</dbReference>
<dbReference type="InterPro" id="IPR017039">
    <property type="entry name" value="Virul_fac_BrkB"/>
</dbReference>
<name>A0ABS2NQ30_9FIRM</name>
<evidence type="ECO:0000256" key="6">
    <source>
        <dbReference type="SAM" id="Phobius"/>
    </source>
</evidence>
<feature type="transmembrane region" description="Helical" evidence="6">
    <location>
        <begin position="89"/>
        <end position="109"/>
    </location>
</feature>
<dbReference type="RefSeq" id="WP_204401871.1">
    <property type="nucleotide sequence ID" value="NZ_JAFBEE010000009.1"/>
</dbReference>
<reference evidence="7 8" key="1">
    <citation type="submission" date="2021-01" db="EMBL/GenBank/DDBJ databases">
        <title>Genomic Encyclopedia of Type Strains, Phase IV (KMG-IV): sequencing the most valuable type-strain genomes for metagenomic binning, comparative biology and taxonomic classification.</title>
        <authorList>
            <person name="Goeker M."/>
        </authorList>
    </citation>
    <scope>NUCLEOTIDE SEQUENCE [LARGE SCALE GENOMIC DNA]</scope>
    <source>
        <strain evidence="7 8">DSM 25890</strain>
    </source>
</reference>
<dbReference type="NCBIfam" id="TIGR00765">
    <property type="entry name" value="yihY_not_rbn"/>
    <property type="match status" value="1"/>
</dbReference>
<keyword evidence="3 6" id="KW-0812">Transmembrane</keyword>
<keyword evidence="8" id="KW-1185">Reference proteome</keyword>
<evidence type="ECO:0000256" key="2">
    <source>
        <dbReference type="ARBA" id="ARBA00022475"/>
    </source>
</evidence>
<dbReference type="Proteomes" id="UP001314796">
    <property type="component" value="Unassembled WGS sequence"/>
</dbReference>
<protein>
    <submittedName>
        <fullName evidence="7">Membrane protein</fullName>
    </submittedName>
</protein>
<evidence type="ECO:0000256" key="1">
    <source>
        <dbReference type="ARBA" id="ARBA00004651"/>
    </source>
</evidence>
<feature type="transmembrane region" description="Helical" evidence="6">
    <location>
        <begin position="172"/>
        <end position="194"/>
    </location>
</feature>